<evidence type="ECO:0000256" key="1">
    <source>
        <dbReference type="ARBA" id="ARBA00022553"/>
    </source>
</evidence>
<feature type="compositionally biased region" description="Basic and acidic residues" evidence="5">
    <location>
        <begin position="2475"/>
        <end position="2494"/>
    </location>
</feature>
<keyword evidence="8" id="KW-1185">Reference proteome</keyword>
<dbReference type="CDD" id="cd00176">
    <property type="entry name" value="SPEC"/>
    <property type="match status" value="5"/>
</dbReference>
<dbReference type="GO" id="GO:0005509">
    <property type="term" value="F:calcium ion binding"/>
    <property type="evidence" value="ECO:0007669"/>
    <property type="project" value="InterPro"/>
</dbReference>
<feature type="region of interest" description="Disordered" evidence="5">
    <location>
        <begin position="2161"/>
        <end position="2180"/>
    </location>
</feature>
<feature type="coiled-coil region" evidence="4">
    <location>
        <begin position="547"/>
        <end position="574"/>
    </location>
</feature>
<accession>A0A8E0RYS4</accession>
<feature type="coiled-coil region" evidence="4">
    <location>
        <begin position="4240"/>
        <end position="4301"/>
    </location>
</feature>
<dbReference type="InterPro" id="IPR018247">
    <property type="entry name" value="EF_Hand_1_Ca_BS"/>
</dbReference>
<feature type="compositionally biased region" description="Polar residues" evidence="5">
    <location>
        <begin position="6220"/>
        <end position="6230"/>
    </location>
</feature>
<dbReference type="InterPro" id="IPR011992">
    <property type="entry name" value="EF-hand-dom_pair"/>
</dbReference>
<sequence length="6563" mass="732030">MNRIAYSEIDVNWVEIAECGFISHETQDAQIFEESMRALDEAYNRLTDASARRSELAKKLLEFVRRAEQELAWLREQEAREVNRDWNKSDQLNADEIRTCAQNLMVQLRDREIIYSELNSIGSSMQLENQSAAELVQAYLTALDRHWSWFLQLMGCLETRLEQVKRSRTFYADVSRCEVALNANFSLLCSEFGPSQQPQSLGEVEQFKKKLQATKTQISELETQVNVVVQNSQEILPSLSDTTSPMATIGFSRGADRTRDKSVDHSFLGHQVRAVCCFKSSDYWIDNQSPVEFGSVVSPVMGHTYWPTGEEPGSFEKGDRLVVVDSVDTKVWKQLNADAVRHLLALRLANRPTSEIDAFQKRVDPFQQLYLSYSLQLNDSKILADDAAEEQQERIMTVIEKLRGVFNTLTARLQACSKEPLPGSLAELERCIFEHKDWTQDLARAQAQCLELDKYITNNLDFPSLAALCIHTQSLCSASSQLQTAGLGRAHLLANTDAWLVHLDEIDQALCQCENRLLTSAVQNHGLMHVDGPLEPANPDGLRSTAIDRAHEDLKVVTERLPSLRNELDALYQRLDALLSIGAENFPHSEPSENALADASLLQLLMLADTRALESTLAASHRRLGAATKQVESEWSYAQSTQSYRQLVESTFQKGGASRDYRWSPGFGLFDLCQILRKVDQLNQNYNEQSQLIHDQIRSLYKVIENSGYSGPLTLSAPSQVLDYFHLYPGKWPSEVLISRSIRSTHAPDLTIPKKPASAHANGISESPLSAGSFEAVGHWELHLDGTVTEPVVIFPLTLDQPQLRPSKPPLHAHHHHRLSQLVQHPIPSSGAWFVTRLADAQGSVVFGEPMCLGDALRCGLLDPQNRTCQRNSLDPTDSVPWSTAVQQGWLTSLAVQVLNSSVELSPGVSRTIAQSLVSVDQDHVSLDPDTGLLLPDHKSFAELLRENTLSSNDFFRLACVLTSGICVEYKDTWIRWYEAKPSANVSAHLPNPRPCLSDWLSSGAYNPVSGRLRVSSLESQKHTADRNIFSERRVFSEQEITVREAVNLGLVDPSVPEIVVPMDNAGSLTDAPFRRITLSMSISLGLLDDVKGVWCGISQISKTTIGLHVAQAAGLIARAPDLANALLSGLFLSGRLSNETSSNGDFVDSNTGNHLTITEAIQRGLLIGDRPALIVKRRANWIPLTVNEAINSSVLSETGRFALPDGRELSLWDAVNAGFVRLIQTECFPAPVGIIQCSETEKCSQRYYQHPVLQALRTGLLDSTSEQIILSEAEARQHGLSVDKRRVPLRKAPKLGNLCDSYTVRLLTRPCGLSYPDGRDLTGLEALARGWLQPSSELRNASSAHGLIVDPISGSSLNVNNHTQLASPASINCSGAQLLMGLSSNRPDLGYLVTERQISHLAFLGPGLYDDHLAVSSGDWFEHSLKSENIEEVVDPITGHHITSNEAIKRRLLDMETGTFRNPVTGHYCSISEAVLNGLIHLRKNSSKPPSEKGVLDSPLKEPRAFRTLSVENSTSLKALTPDQTIAKEVLNMKTMKFPGSHQSILLDEARERGLIPTHGGAHSTINNGTKFDIFTRSIPPSLNELITAGRLVEQPDGQCMIKSLDSETKLLSIANAISMGHLDAERSLVRNPATGNWSTLNEALESGQVDCRSGYVDLQPGWISLLDAASRGLLSDDVPTTPRSPLSFQEALIQGHIDPATSIFYKPGSSRSSTPKMMGVQEAIRQGLLEPPTTMGNNLSGSVQSVSSRGQKRPASPSLVVPKKRGTLGSSLRSLLRGHSPSKSRTTPVSQKAQAVDSSASYDQIFSTGGRTETKTVRVLALGRDSSNSGRFWTKSRPAPWRRTTMTVIDGRSMISTQPTQTVPTEMRLRERNCVLYAFYYLHDEVRVEAAITDSMLREGRVDVRRGLVCDPTSGMLVPVNEALAEGFVFGIVFTQAERVSPTDPQSKKSDSNQNKKPVYWLEVFHYRHDIYQIERVYDPYLKRLVHLQEALETGIVDPIHCTYTHPVSGDLYSLEDALYHGWIQALPIGTPPPFDLIGSSFDNVHVRTVEEGYTFTSFARPVIQRGPINLTIIPTKISIAMETEPETDEGVRTTMSVKRLLPGKPVPEYHPGARSNEQNSHTNYHFQPGYGLRSDGLVENLQTGARMSVEEAIRRNYAREVPREEPSTEPKTVRDFSRKADSLKPDILIPLVGGGQVPATCLSLVRYQRAVELPSLRPEPKKSQWMPRYLTLETAIKRGWLDPRTGQLHTQGGRTSRMDLLDAVEQGLIDPVEILVHIVNHLEADLSEPVIYGDHPVSVYYSLATVLDTAIVIAQAMEHQVEINLWKKRLLQELLTTANQTLESAPTITRMSVRVQPKLTGEDYATLQEVIASTSENKETQMVRGEPEEQDLRSLKETKVVTMKQAIEALALNKQTGIVTIAQTGQELDIVDAVKAKIFNLNTPLIMGRTQGKTVEYLRTTGTNTKINVISPDKEQTRAEREKEKQLDRHTAIQGNSQHPSNNDKETLTDLENERPIRSVSLPDAPAANLIDPKSGLVRVPGTVDETMSLSDAVESGLISGDRSMVLDPDTGRLENVHDVVGDVLGGGFGSVSAEESVVEVGVSDKDVPVVDSSVVDEFGDVLSGRHVDVVSDVPVSEVSGLVSDREEVFVSGDVSGSVLSDSGVSEKTGLVPCSAGLGESELSVGEQISGAVVPVGDDLRPVDADLSDSGAVARGDVSVPVGASGLLLSEALGAGLIDPTSGLVRVPGTVDETMSLSDAVDSGVISGNQSMIFDAHLSAAYPSVFSPSFSPVAGSSVPSLRCISSCVPFSSHSFDLHALVSQLFLALDKESDWILSCEDDLLRMGPVTLDDQANRQLLDGHQDLVDRTRQRQSEVRAVLFQAEQFVQAHQDAASASQRDRLHARTVEVRERLDRGVIKSLADSAPSSLILNSYDDLTELVPRLHTILAQAQASQGEMNNMPQLARNFLSSVNRYNTSKNAFRKSLNRPSGDQILPAEDSNDLERTVLAAVHEADERLCALTNGVRDRIRGIEEATDQYRQFTNELIRLRSGLDRIEVTYQKCSSDSNRLGESQSHLSTDHLRKIQMQLDSMFASIGELNTLGCALQNLQRHSVGSVCDHLIRAGLSVDVTYSIVRGPVDVEMERYTHFQGLLHQFSTELTRLLADKQTVNDTLAATMIWTDKVETELSDLDKASSDDPDRRLTVAHRIQAELEAQKMALEVARNQFGTHADGTKSDLGSSSDTDVVLAQTFTEQFGQLEQRLNTIEGRVQTILNTLTDSWEVLDQCRRQVDELNSWITQTLECLDKTQLSLLRDSQLNDKLIEIKDQVSSRNRELKELRDLASRLPIRSPGPMKKELKSLVDRIEQRIGTLESTLHKCEKDLAQRKSQHQPFMEAWERVSVWLNNMESRLNTLPTVAVSTQLVQQQLTELEPVLAEWQAHESDITEVEKFGAAYDRLRGQTGTDEVISEVTRTVEDLRGRYTHLGSKLTDRKTELETTAGDLHSLEQKYQDLIHWLDKRVQPLVGQNERLISLQALSEASAEAQRIHDEISGGMTALDDFRQQASAVLRNRDYANGAFELRAAVTNIERHWAVAVNVATERHNSLELLLKDITEFKRLHARLLHELKQKSLLISHATQSVDQHSAGRVHTQLERTHQLQTSLENLTPEIERLDTSGDRLVDRLPEPIAADLQISQTVREVRTEHGQLQSLLSDLIDNLNTCLGPKAQFEELLERASIFLAPLQPILSGTDIDRTRLAVAGDRLEQARELLMEANQLCDQLVTTIDDPSEQFDLKTKLLKVQQLLDNTDITIAKKSSGKPELALQTHIHMDELWNWMSVKSKQMQEVDEMIRQHVPILGYLSLLTFLKPYNLLLSHPEQAIIEEIKQKTDYLGGLQKPGVPPGSGLAIGDPMKTAMEQLRLLQRAVEDKKSQIQTAVDHPITALTRLNKLESWIADRNQEIVEPVLPTSGNYLSDPGRFTVIENRMNDIMDNVDVQRVALSQVKLDDSDLENERLRAQRTDAFTHRIEFLRSQLNHTHDAAKNRMLQMQKIKQNVSAAQDALQEYRAAADEAETRWISVQQDLYKSGTQIKPQIPSSSPSQDNGFRQLQTDLFSLLDESVPTGSVDDAPVSLRMINSIQNLEYSLRNVGDGDPRRSVSGLMADVANTRKRLEAISNSLNNDLGSAAKTAESNQTVALIKQLNAVSRQVRNADEALSAYLTTSPGLDPQTLRERAHNLLETTQNLAECHESLEKLRAQLQPIGTTSTMPTHSSGWLVKLDKLEKEAKRLENLAQTTNDNLSARLAQSEQLAQLRENLSLSVRRARDACLSPPLSPSPTPDRAEGAVADPQDLIHKITEDLRVLSDLSRHLSASSTDKAGQRHLELELKAAGDAIDELRSNLHMTTGRQHNLSTARLDQVEKGIKRLRKILEEIADDWDTQSERTVKNGEDQARQRDNYRLMYARIMTHANSVEQLDALLRLVSESPESAVAVSIDMRTEVAQLREAYHELAEHIQTYLVRSTHAEHAQQALQDRIQTAMIWIQQKQNQMNRPAPLVDAKYTSDSQWVDDIRADSKQVRVVLDTEAFRDRVGAVCDLFEEVYQESRQRSAALETAVPLAQRLNTALHSLSLRLPSALTKVKQIEESIEPIHVKRIAVDQLENEASTVLTPRGQIVHQSWDQLKRSPLFFHLAEQPISRSTDSTDSKTFKLSEHIETELANFDSFMAKLSALAQEVQSTRQQSSELLAKLNIESKWLSAALRRLDPNASEVLSNIEGDPEVVEGRFAELTGSESEPIPGESKVLDQYPSLAVLPYRPDQLAQLHAHVRLFRQSWSNRQTEKTGALLSIALGLLHASGLRPGSADGKTIAGDKTSRQLVLSVDAVSKMVSQLETSLSSAEAKIEEAHPLSKAYHTDLEELNIWLDAAEVQLDELASPGRIESSTVGIAELDMEREWYQQTKSLVEDVDRHKPLLDRVVRTSEPLMKLTARSQIPALQAEVRQVGNRYLELCKSARVRLNRVETSLKQSDEIAEQLNVMSDLFANIADQASHLGVPISATSLQMRPAPSAAEVIGGEVQMEQAVDSGLSVEPLSVGRLRPIISVQPDQLEEQLKEAAVLIETLNQRLPELEALTACVRAQLQPSFVARIDQKKSDDDNSVTPVDQFAADSGKLIFCNFTLALGLINHLYAFSYVRWSDDICSRWCPGSLYDYYALISFSDRAIELHKAILRNAEKLQTDWMELRAQLESHVDKLTGAHDASSNEFWPAVNALQASLVQVDEMTRIIAAGCSPSSDPPIRRDPLDPHSYVEQRADLNDLLEKINELGSKLKECQQIGNRLVELVSGSDSEGDGSCFRLRRDEEQAIRNEVNYTVRDLEAFHAEVAINLQKISKQIDKQEAAACTFKDNLNDFLHWLSAQETCWDQMEPIGNDCTTVLRQLDVTAKWNEMLLDKHSDLETLNWAAGQLTSVDIEGVDSAQSPSVATPTTTGLATMPSVLQSDLAGANRRWDHLLDSSNSRRQRLQTVLLGLGEFEQAMDALISWISQTQSNVDQIPIRRGNVRGLEADLARVKVIHNNINNHQMAVVRLQEQAKKRMDEVISPAGDEELRAQQKSHASERLDQLTAVWNQLKASTRNKQSELEEALKELQELRKNSAALLVCARPTDQPTEQMTGSLDRLADYHTHLLRRATDIKRQLEAGLIEVERFHTEMAQMMQWLTSMERTMTQQKPVSRVVARLGQLILTHTDLRCEINGHREALITLDRMGAQVQCNAQKQDVILVKNLLASIHTRWEQLLSRAAERSRQLNIGFKEAHTFLNNWTALTDWLKEQLTCLEESSACVATRPDKVAHQLAQHREFQRALGSRNIAFDAIRRYARHMRDRAPACDHAELDDMISELKHLWHEVCSKSLDRQRILEQALLSAGLYKEAIEALGDWLARMEPQLSDHQMGIYGDVETVEQLMDVHKRFNDELKQRAVWIDSVREAAQELMEKAGKQMSEVTTIETQLQHVNALWERVETLARNRNERLEDALKLAVQFQEMCRSLMDYFAGAEHVIRRLAALPTYDDMSELSASDLKTIKSGSTSAPVTLSDAIEAHQRTHTNLMEQADRLEAALRLGNQLLTQAHPEAVPRLRQWIHTIQTRWTDLTTWSGQRGDRLRLALEEQQKRRIAQQQILDWLSDTQVKLQREPAVTIEDILDGNSIISSVVDIESQGPHDADVVTPRTNGDRSSTIAPAPSSIGDSLTPSYRTLSLHEITEPELVERLLAEQAEIEKQFESRKPDYDAILKHSKRRQTSKLPVPSNAAGTAVSAKPSRGGTVVPFRTGLPRAPPGRGPSRPEIVPTSSENPFVSPSVNELYNRWNAAQRTLQTRRARLEERMAYLSEVEKMKDFDFEEWRRRYVGWLNSNKARVIDLFHRKDQDRDGRLTRAEFIDGILEMKFQTSRVELEVVADIFDANHDGYIDYRECLNALRAGYVASQATPQFSVYGGSSTLSLNQNSANDEEAINDEVRRQVGLCTCHNTYQICKMTTNKYRVRLLIVVADISDDILMMMVKFRHCFFFTVVSL</sequence>
<dbReference type="InterPro" id="IPR035915">
    <property type="entry name" value="Plakin_repeat_sf"/>
</dbReference>
<feature type="coiled-coil region" evidence="4">
    <location>
        <begin position="3325"/>
        <end position="3385"/>
    </location>
</feature>
<dbReference type="SMART" id="SM00150">
    <property type="entry name" value="SPEC"/>
    <property type="match status" value="13"/>
</dbReference>
<organism evidence="7 8">
    <name type="scientific">Fasciolopsis buskii</name>
    <dbReference type="NCBI Taxonomy" id="27845"/>
    <lineage>
        <taxon>Eukaryota</taxon>
        <taxon>Metazoa</taxon>
        <taxon>Spiralia</taxon>
        <taxon>Lophotrochozoa</taxon>
        <taxon>Platyhelminthes</taxon>
        <taxon>Trematoda</taxon>
        <taxon>Digenea</taxon>
        <taxon>Plagiorchiida</taxon>
        <taxon>Echinostomata</taxon>
        <taxon>Echinostomatoidea</taxon>
        <taxon>Fasciolidae</taxon>
        <taxon>Fasciolopsis</taxon>
    </lineage>
</organism>
<dbReference type="GO" id="GO:0005856">
    <property type="term" value="C:cytoskeleton"/>
    <property type="evidence" value="ECO:0007669"/>
    <property type="project" value="InterPro"/>
</dbReference>
<feature type="coiled-coil region" evidence="4">
    <location>
        <begin position="39"/>
        <end position="84"/>
    </location>
</feature>
<feature type="compositionally biased region" description="Low complexity" evidence="5">
    <location>
        <begin position="1769"/>
        <end position="1780"/>
    </location>
</feature>
<dbReference type="PANTHER" id="PTHR23169">
    <property type="entry name" value="ENVOPLAKIN"/>
    <property type="match status" value="1"/>
</dbReference>
<dbReference type="GO" id="GO:0045104">
    <property type="term" value="P:intermediate filament cytoskeleton organization"/>
    <property type="evidence" value="ECO:0007669"/>
    <property type="project" value="InterPro"/>
</dbReference>
<dbReference type="OrthoDB" id="2250192at2759"/>
<dbReference type="CDD" id="cd00051">
    <property type="entry name" value="EFh"/>
    <property type="match status" value="1"/>
</dbReference>
<feature type="compositionally biased region" description="Low complexity" evidence="5">
    <location>
        <begin position="1742"/>
        <end position="1751"/>
    </location>
</feature>
<keyword evidence="1" id="KW-0597">Phosphoprotein</keyword>
<dbReference type="Gene3D" id="1.10.238.10">
    <property type="entry name" value="EF-hand"/>
    <property type="match status" value="1"/>
</dbReference>
<dbReference type="InterPro" id="IPR018159">
    <property type="entry name" value="Spectrin/alpha-actinin"/>
</dbReference>
<feature type="compositionally biased region" description="Polar residues" evidence="5">
    <location>
        <begin position="1783"/>
        <end position="1804"/>
    </location>
</feature>
<dbReference type="InterPro" id="IPR043197">
    <property type="entry name" value="Plakin"/>
</dbReference>
<dbReference type="SUPFAM" id="SSF75399">
    <property type="entry name" value="Plakin repeat"/>
    <property type="match status" value="6"/>
</dbReference>
<dbReference type="Gene3D" id="3.90.1290.10">
    <property type="entry name" value="Plakin repeat"/>
    <property type="match status" value="5"/>
</dbReference>
<feature type="domain" description="EF-hand" evidence="6">
    <location>
        <begin position="6439"/>
        <end position="6474"/>
    </location>
</feature>
<dbReference type="Pfam" id="PF00435">
    <property type="entry name" value="Spectrin"/>
    <property type="match status" value="3"/>
</dbReference>
<evidence type="ECO:0000256" key="2">
    <source>
        <dbReference type="ARBA" id="ARBA00022737"/>
    </source>
</evidence>
<feature type="coiled-coil region" evidence="4">
    <location>
        <begin position="5628"/>
        <end position="5655"/>
    </location>
</feature>
<evidence type="ECO:0000313" key="7">
    <source>
        <dbReference type="EMBL" id="KAA0191477.1"/>
    </source>
</evidence>
<dbReference type="Proteomes" id="UP000728185">
    <property type="component" value="Unassembled WGS sequence"/>
</dbReference>
<keyword evidence="2" id="KW-0677">Repeat</keyword>
<evidence type="ECO:0000256" key="3">
    <source>
        <dbReference type="ARBA" id="ARBA00022837"/>
    </source>
</evidence>
<feature type="compositionally biased region" description="Polar residues" evidence="5">
    <location>
        <begin position="2118"/>
        <end position="2128"/>
    </location>
</feature>
<evidence type="ECO:0000313" key="8">
    <source>
        <dbReference type="Proteomes" id="UP000728185"/>
    </source>
</evidence>
<dbReference type="EMBL" id="LUCM01006307">
    <property type="protein sequence ID" value="KAA0191477.1"/>
    <property type="molecule type" value="Genomic_DNA"/>
</dbReference>
<feature type="region of interest" description="Disordered" evidence="5">
    <location>
        <begin position="1732"/>
        <end position="1804"/>
    </location>
</feature>
<feature type="coiled-coil region" evidence="4">
    <location>
        <begin position="204"/>
        <end position="231"/>
    </location>
</feature>
<keyword evidence="3" id="KW-0106">Calcium</keyword>
<dbReference type="SMART" id="SM00250">
    <property type="entry name" value="PLEC"/>
    <property type="match status" value="9"/>
</dbReference>
<feature type="region of interest" description="Disordered" evidence="5">
    <location>
        <begin position="6211"/>
        <end position="6239"/>
    </location>
</feature>
<keyword evidence="4" id="KW-0175">Coiled coil</keyword>
<reference evidence="7" key="1">
    <citation type="submission" date="2019-05" db="EMBL/GenBank/DDBJ databases">
        <title>Annotation for the trematode Fasciolopsis buski.</title>
        <authorList>
            <person name="Choi Y.-J."/>
        </authorList>
    </citation>
    <scope>NUCLEOTIDE SEQUENCE</scope>
    <source>
        <strain evidence="7">HT</strain>
        <tissue evidence="7">Whole worm</tissue>
    </source>
</reference>
<feature type="region of interest" description="Disordered" evidence="5">
    <location>
        <begin position="2475"/>
        <end position="2512"/>
    </location>
</feature>
<dbReference type="SMART" id="SM00054">
    <property type="entry name" value="EFh"/>
    <property type="match status" value="2"/>
</dbReference>
<protein>
    <recommendedName>
        <fullName evidence="6">EF-hand domain-containing protein</fullName>
    </recommendedName>
</protein>
<dbReference type="SUPFAM" id="SSF46966">
    <property type="entry name" value="Spectrin repeat"/>
    <property type="match status" value="12"/>
</dbReference>
<feature type="region of interest" description="Disordered" evidence="5">
    <location>
        <begin position="6288"/>
        <end position="6345"/>
    </location>
</feature>
<dbReference type="InterPro" id="IPR001101">
    <property type="entry name" value="Plectin_repeat"/>
</dbReference>
<feature type="coiled-coil region" evidence="4">
    <location>
        <begin position="4382"/>
        <end position="4438"/>
    </location>
</feature>
<dbReference type="PROSITE" id="PS00018">
    <property type="entry name" value="EF_HAND_1"/>
    <property type="match status" value="1"/>
</dbReference>
<evidence type="ECO:0000256" key="5">
    <source>
        <dbReference type="SAM" id="MobiDB-lite"/>
    </source>
</evidence>
<dbReference type="PROSITE" id="PS50222">
    <property type="entry name" value="EF_HAND_2"/>
    <property type="match status" value="2"/>
</dbReference>
<evidence type="ECO:0000259" key="6">
    <source>
        <dbReference type="PROSITE" id="PS50222"/>
    </source>
</evidence>
<feature type="region of interest" description="Disordered" evidence="5">
    <location>
        <begin position="2104"/>
        <end position="2131"/>
    </location>
</feature>
<evidence type="ECO:0000256" key="4">
    <source>
        <dbReference type="SAM" id="Coils"/>
    </source>
</evidence>
<dbReference type="SUPFAM" id="SSF47473">
    <property type="entry name" value="EF-hand"/>
    <property type="match status" value="1"/>
</dbReference>
<feature type="coiled-coil region" evidence="4">
    <location>
        <begin position="3760"/>
        <end position="3787"/>
    </location>
</feature>
<dbReference type="Gene3D" id="1.20.58.60">
    <property type="match status" value="12"/>
</dbReference>
<dbReference type="PANTHER" id="PTHR23169:SF23">
    <property type="entry name" value="SHORT STOP, ISOFORM H"/>
    <property type="match status" value="1"/>
</dbReference>
<comment type="caution">
    <text evidence="7">The sequence shown here is derived from an EMBL/GenBank/DDBJ whole genome shotgun (WGS) entry which is preliminary data.</text>
</comment>
<feature type="coiled-coil region" evidence="4">
    <location>
        <begin position="4051"/>
        <end position="4078"/>
    </location>
</feature>
<dbReference type="InterPro" id="IPR002017">
    <property type="entry name" value="Spectrin_repeat"/>
</dbReference>
<feature type="coiled-coil region" evidence="4">
    <location>
        <begin position="5306"/>
        <end position="5333"/>
    </location>
</feature>
<proteinExistence type="predicted"/>
<name>A0A8E0RYS4_9TREM</name>
<feature type="domain" description="EF-hand" evidence="6">
    <location>
        <begin position="6403"/>
        <end position="6438"/>
    </location>
</feature>
<gene>
    <name evidence="7" type="ORF">FBUS_06856</name>
</gene>
<dbReference type="InterPro" id="IPR002048">
    <property type="entry name" value="EF_hand_dom"/>
</dbReference>